<evidence type="ECO:0000313" key="1">
    <source>
        <dbReference type="EMBL" id="AEY58303.1"/>
    </source>
</evidence>
<organism evidence="1">
    <name type="scientific">Apis cerana</name>
    <name type="common">Indian honeybee</name>
    <dbReference type="NCBI Taxonomy" id="7461"/>
    <lineage>
        <taxon>Eukaryota</taxon>
        <taxon>Metazoa</taxon>
        <taxon>Ecdysozoa</taxon>
        <taxon>Arthropoda</taxon>
        <taxon>Hexapoda</taxon>
        <taxon>Insecta</taxon>
        <taxon>Pterygota</taxon>
        <taxon>Neoptera</taxon>
        <taxon>Endopterygota</taxon>
        <taxon>Hymenoptera</taxon>
        <taxon>Apocrita</taxon>
        <taxon>Aculeata</taxon>
        <taxon>Apoidea</taxon>
        <taxon>Anthophila</taxon>
        <taxon>Apidae</taxon>
        <taxon>Apis</taxon>
    </lineage>
</organism>
<name>V9IB02_APICE</name>
<gene>
    <name evidence="1" type="ORF">ACCB00844.1</name>
</gene>
<sequence length="37" mass="4197">MATKENNLPVLYGELNKLGQNGEYERAIKIANKSEFL</sequence>
<proteinExistence type="evidence at transcript level"/>
<protein>
    <submittedName>
        <fullName evidence="1">Signal recognition particle subunit SRP72</fullName>
    </submittedName>
</protein>
<accession>V9IB02</accession>
<reference evidence="1" key="1">
    <citation type="submission" date="2011-11" db="EMBL/GenBank/DDBJ databases">
        <title>Decoding the brain transcriptome of the Eastern honeybee (Apis cerana) based on pyrosequencing.</title>
        <authorList>
            <person name="Sun L."/>
            <person name="Zheng H."/>
            <person name="Wang Y."/>
            <person name="Xie X."/>
            <person name="Zhu Y."/>
            <person name="Gu W."/>
            <person name="Wang S."/>
        </authorList>
    </citation>
    <scope>NUCLEOTIDE SEQUENCE</scope>
    <source>
        <tissue evidence="1">Brain</tissue>
    </source>
</reference>
<dbReference type="EMBL" id="JR038536">
    <property type="protein sequence ID" value="AEY58303.1"/>
    <property type="molecule type" value="mRNA"/>
</dbReference>
<dbReference type="AlphaFoldDB" id="V9IB02"/>